<evidence type="ECO:0000256" key="5">
    <source>
        <dbReference type="RuleBase" id="RU366025"/>
    </source>
</evidence>
<proteinExistence type="inferred from homology"/>
<dbReference type="InterPro" id="IPR050164">
    <property type="entry name" value="Peptidase_C19"/>
</dbReference>
<evidence type="ECO:0000256" key="4">
    <source>
        <dbReference type="ARBA" id="ARBA00022801"/>
    </source>
</evidence>
<gene>
    <name evidence="8" type="ORF">AB1Y20_022930</name>
</gene>
<dbReference type="GO" id="GO:0005634">
    <property type="term" value="C:nucleus"/>
    <property type="evidence" value="ECO:0007669"/>
    <property type="project" value="TreeGrafter"/>
</dbReference>
<organism evidence="8 9">
    <name type="scientific">Prymnesium parvum</name>
    <name type="common">Toxic golden alga</name>
    <dbReference type="NCBI Taxonomy" id="97485"/>
    <lineage>
        <taxon>Eukaryota</taxon>
        <taxon>Haptista</taxon>
        <taxon>Haptophyta</taxon>
        <taxon>Prymnesiophyceae</taxon>
        <taxon>Prymnesiales</taxon>
        <taxon>Prymnesiaceae</taxon>
        <taxon>Prymnesium</taxon>
    </lineage>
</organism>
<keyword evidence="5" id="KW-0833">Ubl conjugation pathway</keyword>
<evidence type="ECO:0000313" key="8">
    <source>
        <dbReference type="EMBL" id="KAL1519405.1"/>
    </source>
</evidence>
<dbReference type="PANTHER" id="PTHR24006:SF733">
    <property type="entry name" value="RE52890P"/>
    <property type="match status" value="1"/>
</dbReference>
<dbReference type="GO" id="GO:0016579">
    <property type="term" value="P:protein deubiquitination"/>
    <property type="evidence" value="ECO:0007669"/>
    <property type="project" value="InterPro"/>
</dbReference>
<feature type="compositionally biased region" description="Basic and acidic residues" evidence="6">
    <location>
        <begin position="136"/>
        <end position="145"/>
    </location>
</feature>
<dbReference type="InterPro" id="IPR018200">
    <property type="entry name" value="USP_CS"/>
</dbReference>
<dbReference type="PROSITE" id="PS00972">
    <property type="entry name" value="USP_1"/>
    <property type="match status" value="1"/>
</dbReference>
<reference evidence="8 9" key="1">
    <citation type="journal article" date="2024" name="Science">
        <title>Giant polyketide synthase enzymes in the biosynthesis of giant marine polyether toxins.</title>
        <authorList>
            <person name="Fallon T.R."/>
            <person name="Shende V.V."/>
            <person name="Wierzbicki I.H."/>
            <person name="Pendleton A.L."/>
            <person name="Watervoot N.F."/>
            <person name="Auber R.P."/>
            <person name="Gonzalez D.J."/>
            <person name="Wisecaver J.H."/>
            <person name="Moore B.S."/>
        </authorList>
    </citation>
    <scope>NUCLEOTIDE SEQUENCE [LARGE SCALE GENOMIC DNA]</scope>
    <source>
        <strain evidence="8 9">12B1</strain>
    </source>
</reference>
<evidence type="ECO:0000256" key="3">
    <source>
        <dbReference type="ARBA" id="ARBA00022670"/>
    </source>
</evidence>
<dbReference type="SUPFAM" id="SSF54001">
    <property type="entry name" value="Cysteine proteinases"/>
    <property type="match status" value="1"/>
</dbReference>
<evidence type="ECO:0000256" key="2">
    <source>
        <dbReference type="ARBA" id="ARBA00009085"/>
    </source>
</evidence>
<comment type="catalytic activity">
    <reaction evidence="1 5">
        <text>Thiol-dependent hydrolysis of ester, thioester, amide, peptide and isopeptide bonds formed by the C-terminal Gly of ubiquitin (a 76-residue protein attached to proteins as an intracellular targeting signal).</text>
        <dbReference type="EC" id="3.4.19.12"/>
    </reaction>
</comment>
<dbReference type="PROSITE" id="PS00973">
    <property type="entry name" value="USP_2"/>
    <property type="match status" value="1"/>
</dbReference>
<keyword evidence="4 5" id="KW-0378">Hydrolase</keyword>
<dbReference type="Gene3D" id="3.90.70.10">
    <property type="entry name" value="Cysteine proteinases"/>
    <property type="match status" value="1"/>
</dbReference>
<keyword evidence="9" id="KW-1185">Reference proteome</keyword>
<name>A0AB34JBL1_PRYPA</name>
<comment type="caution">
    <text evidence="8">The sequence shown here is derived from an EMBL/GenBank/DDBJ whole genome shotgun (WGS) entry which is preliminary data.</text>
</comment>
<keyword evidence="5" id="KW-0788">Thiol protease</keyword>
<dbReference type="InterPro" id="IPR001394">
    <property type="entry name" value="Peptidase_C19_UCH"/>
</dbReference>
<dbReference type="PANTHER" id="PTHR24006">
    <property type="entry name" value="UBIQUITIN CARBOXYL-TERMINAL HYDROLASE"/>
    <property type="match status" value="1"/>
</dbReference>
<dbReference type="GO" id="GO:0004843">
    <property type="term" value="F:cysteine-type deubiquitinase activity"/>
    <property type="evidence" value="ECO:0007669"/>
    <property type="project" value="UniProtKB-UniRule"/>
</dbReference>
<evidence type="ECO:0000256" key="1">
    <source>
        <dbReference type="ARBA" id="ARBA00000707"/>
    </source>
</evidence>
<dbReference type="EMBL" id="JBGBPQ010000009">
    <property type="protein sequence ID" value="KAL1519405.1"/>
    <property type="molecule type" value="Genomic_DNA"/>
</dbReference>
<dbReference type="Pfam" id="PF00443">
    <property type="entry name" value="UCH"/>
    <property type="match status" value="1"/>
</dbReference>
<feature type="domain" description="USP" evidence="7">
    <location>
        <begin position="26"/>
        <end position="381"/>
    </location>
</feature>
<feature type="region of interest" description="Disordered" evidence="6">
    <location>
        <begin position="389"/>
        <end position="425"/>
    </location>
</feature>
<dbReference type="Proteomes" id="UP001515480">
    <property type="component" value="Unassembled WGS sequence"/>
</dbReference>
<protein>
    <recommendedName>
        <fullName evidence="5">Ubiquitin carboxyl-terminal hydrolase</fullName>
        <ecNumber evidence="5">3.4.19.12</ecNumber>
    </recommendedName>
</protein>
<sequence length="444" mass="49693">MGAAGSKAHRLERALGAGFPENEHVFGLENFGNTCYCNSVLQALFYCQPLRDKCLEYRMSGLAQDGNDDGLLTSLCELFFSISSQKKRCGVLAPRQFISKLRAENELFNNHMHQESDAHEFLNYLLNEVAEQLEKNEKAKSKDAAGNHVATGGPSSEWSARVASDSMSDDEEERQAAYQCKTWIHSIFEGVLTNDTRCLSCETVTSREESFLDLSLEIEQDSSLNACMRNFSSIESLRGDNKFFCDNCCSLQEAKKRMRIKRLPNVLALHLKRFKYIEQLGRFKKLSYKVAFPLELELDNIASDMPEPDRRYRLFAVIVHMGSGPNHGHYFALVRSHQHWLCFDDDSVDIIEESQIESCFGNAQETQASTETGYLLFYQSEASILSSHTDSDSQISAENSTATAATANNSPSPSPSEKIKGRIGPKVSVGVKRLAKVSTPKRLA</sequence>
<evidence type="ECO:0000259" key="7">
    <source>
        <dbReference type="PROSITE" id="PS50235"/>
    </source>
</evidence>
<feature type="compositionally biased region" description="Low complexity" evidence="6">
    <location>
        <begin position="396"/>
        <end position="411"/>
    </location>
</feature>
<dbReference type="PROSITE" id="PS50235">
    <property type="entry name" value="USP_3"/>
    <property type="match status" value="1"/>
</dbReference>
<dbReference type="CDD" id="cd02663">
    <property type="entry name" value="Peptidase_C19G"/>
    <property type="match status" value="1"/>
</dbReference>
<evidence type="ECO:0000313" key="9">
    <source>
        <dbReference type="Proteomes" id="UP001515480"/>
    </source>
</evidence>
<dbReference type="InterPro" id="IPR038765">
    <property type="entry name" value="Papain-like_cys_pep_sf"/>
</dbReference>
<dbReference type="GO" id="GO:0006508">
    <property type="term" value="P:proteolysis"/>
    <property type="evidence" value="ECO:0007669"/>
    <property type="project" value="UniProtKB-KW"/>
</dbReference>
<dbReference type="GO" id="GO:0005829">
    <property type="term" value="C:cytosol"/>
    <property type="evidence" value="ECO:0007669"/>
    <property type="project" value="TreeGrafter"/>
</dbReference>
<evidence type="ECO:0000256" key="6">
    <source>
        <dbReference type="SAM" id="MobiDB-lite"/>
    </source>
</evidence>
<feature type="region of interest" description="Disordered" evidence="6">
    <location>
        <begin position="136"/>
        <end position="160"/>
    </location>
</feature>
<accession>A0AB34JBL1</accession>
<dbReference type="InterPro" id="IPR028889">
    <property type="entry name" value="USP"/>
</dbReference>
<dbReference type="AlphaFoldDB" id="A0AB34JBL1"/>
<comment type="similarity">
    <text evidence="2 5">Belongs to the peptidase C19 family.</text>
</comment>
<keyword evidence="3 5" id="KW-0645">Protease</keyword>
<dbReference type="EC" id="3.4.19.12" evidence="5"/>